<protein>
    <submittedName>
        <fullName evidence="2">Uncharacterized protein</fullName>
    </submittedName>
</protein>
<reference evidence="2" key="1">
    <citation type="submission" date="2021-07" db="EMBL/GenBank/DDBJ databases">
        <title>Candidatus Kaistella beijingensis sp. nov. isolated from a municipal wastewater treatment plant is involved in sludge foaming.</title>
        <authorList>
            <person name="Song Y."/>
            <person name="Liu S.-J."/>
        </authorList>
    </citation>
    <scope>NUCLEOTIDE SEQUENCE</scope>
    <source>
        <strain evidence="2">DSM 43998</strain>
    </source>
</reference>
<accession>A0ABX8SEB9</accession>
<sequence length="79" mass="8834">MKKIAGKTFMTSEEAGLDPLTPQDTEDIKQRIRKGRAPQPQGPPERDPLFRERLQDDLKGTEFDPDRPPKSTDDIASGA</sequence>
<evidence type="ECO:0000256" key="1">
    <source>
        <dbReference type="SAM" id="MobiDB-lite"/>
    </source>
</evidence>
<dbReference type="Proteomes" id="UP000887023">
    <property type="component" value="Chromosome"/>
</dbReference>
<dbReference type="EMBL" id="CP079105">
    <property type="protein sequence ID" value="QXQ15304.1"/>
    <property type="molecule type" value="Genomic_DNA"/>
</dbReference>
<feature type="region of interest" description="Disordered" evidence="1">
    <location>
        <begin position="1"/>
        <end position="79"/>
    </location>
</feature>
<proteinExistence type="predicted"/>
<evidence type="ECO:0000313" key="3">
    <source>
        <dbReference type="Proteomes" id="UP000887023"/>
    </source>
</evidence>
<feature type="compositionally biased region" description="Basic and acidic residues" evidence="1">
    <location>
        <begin position="44"/>
        <end position="73"/>
    </location>
</feature>
<gene>
    <name evidence="2" type="ORF">KV203_08320</name>
</gene>
<name>A0ABX8SEB9_9ACTN</name>
<organism evidence="2 3">
    <name type="scientific">Skermania pinensis</name>
    <dbReference type="NCBI Taxonomy" id="39122"/>
    <lineage>
        <taxon>Bacteria</taxon>
        <taxon>Bacillati</taxon>
        <taxon>Actinomycetota</taxon>
        <taxon>Actinomycetes</taxon>
        <taxon>Mycobacteriales</taxon>
        <taxon>Gordoniaceae</taxon>
        <taxon>Skermania</taxon>
    </lineage>
</organism>
<evidence type="ECO:0000313" key="2">
    <source>
        <dbReference type="EMBL" id="QXQ15304.1"/>
    </source>
</evidence>
<dbReference type="RefSeq" id="WP_066467870.1">
    <property type="nucleotide sequence ID" value="NZ_CBCRUZ010000001.1"/>
</dbReference>
<keyword evidence="3" id="KW-1185">Reference proteome</keyword>